<dbReference type="Pfam" id="PF22042">
    <property type="entry name" value="EF-G_D2"/>
    <property type="match status" value="1"/>
</dbReference>
<dbReference type="CDD" id="cd04170">
    <property type="entry name" value="EF-G_bact"/>
    <property type="match status" value="1"/>
</dbReference>
<dbReference type="InterPro" id="IPR005517">
    <property type="entry name" value="Transl_elong_EFG/EF2_IV"/>
</dbReference>
<dbReference type="CDD" id="cd01434">
    <property type="entry name" value="EFG_mtEFG1_IV"/>
    <property type="match status" value="1"/>
</dbReference>
<dbReference type="SUPFAM" id="SSF54211">
    <property type="entry name" value="Ribosomal protein S5 domain 2-like"/>
    <property type="match status" value="1"/>
</dbReference>
<dbReference type="Gene3D" id="2.40.30.10">
    <property type="entry name" value="Translation factors"/>
    <property type="match status" value="1"/>
</dbReference>
<dbReference type="InterPro" id="IPR047872">
    <property type="entry name" value="EFG_IV"/>
</dbReference>
<dbReference type="SMART" id="SM00889">
    <property type="entry name" value="EFG_IV"/>
    <property type="match status" value="1"/>
</dbReference>
<keyword evidence="5" id="KW-1185">Reference proteome</keyword>
<dbReference type="InterPro" id="IPR005225">
    <property type="entry name" value="Small_GTP-bd"/>
</dbReference>
<dbReference type="RefSeq" id="WP_317994888.1">
    <property type="nucleotide sequence ID" value="NZ_AP025523.1"/>
</dbReference>
<dbReference type="NCBIfam" id="TIGR00231">
    <property type="entry name" value="small_GTP"/>
    <property type="match status" value="1"/>
</dbReference>
<dbReference type="InterPro" id="IPR000640">
    <property type="entry name" value="EFG_V-like"/>
</dbReference>
<dbReference type="InterPro" id="IPR027417">
    <property type="entry name" value="P-loop_NTPase"/>
</dbReference>
<dbReference type="Proteomes" id="UP001317532">
    <property type="component" value="Chromosome"/>
</dbReference>
<dbReference type="KEGG" id="vab:WPS_25610"/>
<dbReference type="PROSITE" id="PS51722">
    <property type="entry name" value="G_TR_2"/>
    <property type="match status" value="1"/>
</dbReference>
<evidence type="ECO:0000259" key="3">
    <source>
        <dbReference type="PROSITE" id="PS51722"/>
    </source>
</evidence>
<evidence type="ECO:0000256" key="2">
    <source>
        <dbReference type="ARBA" id="ARBA00023134"/>
    </source>
</evidence>
<dbReference type="InterPro" id="IPR009000">
    <property type="entry name" value="Transl_B-barrel_sf"/>
</dbReference>
<keyword evidence="4" id="KW-0648">Protein biosynthesis</keyword>
<dbReference type="Gene3D" id="3.40.50.300">
    <property type="entry name" value="P-loop containing nucleotide triphosphate hydrolases"/>
    <property type="match status" value="1"/>
</dbReference>
<dbReference type="InterPro" id="IPR000795">
    <property type="entry name" value="T_Tr_GTP-bd_dom"/>
</dbReference>
<dbReference type="InterPro" id="IPR020568">
    <property type="entry name" value="Ribosomal_Su5_D2-typ_SF"/>
</dbReference>
<dbReference type="NCBIfam" id="NF009379">
    <property type="entry name" value="PRK12740.1-3"/>
    <property type="match status" value="1"/>
</dbReference>
<dbReference type="SUPFAM" id="SSF50447">
    <property type="entry name" value="Translation proteins"/>
    <property type="match status" value="1"/>
</dbReference>
<dbReference type="GO" id="GO:0032790">
    <property type="term" value="P:ribosome disassembly"/>
    <property type="evidence" value="ECO:0007669"/>
    <property type="project" value="TreeGrafter"/>
</dbReference>
<dbReference type="PANTHER" id="PTHR43261">
    <property type="entry name" value="TRANSLATION ELONGATION FACTOR G-RELATED"/>
    <property type="match status" value="1"/>
</dbReference>
<dbReference type="EMBL" id="AP025523">
    <property type="protein sequence ID" value="BDE07285.1"/>
    <property type="molecule type" value="Genomic_DNA"/>
</dbReference>
<dbReference type="SUPFAM" id="SSF54980">
    <property type="entry name" value="EF-G C-terminal domain-like"/>
    <property type="match status" value="2"/>
</dbReference>
<name>A0AAN1XYJ4_UNVUL</name>
<dbReference type="NCBIfam" id="NF009381">
    <property type="entry name" value="PRK12740.1-5"/>
    <property type="match status" value="1"/>
</dbReference>
<dbReference type="Pfam" id="PF00679">
    <property type="entry name" value="EFG_C"/>
    <property type="match status" value="1"/>
</dbReference>
<dbReference type="SUPFAM" id="SSF52540">
    <property type="entry name" value="P-loop containing nucleoside triphosphate hydrolases"/>
    <property type="match status" value="1"/>
</dbReference>
<gene>
    <name evidence="4" type="primary">fus</name>
    <name evidence="4" type="ORF">WPS_25610</name>
</gene>
<dbReference type="AlphaFoldDB" id="A0AAN1XYJ4"/>
<dbReference type="Pfam" id="PF14492">
    <property type="entry name" value="EFG_III"/>
    <property type="match status" value="1"/>
</dbReference>
<feature type="domain" description="Tr-type G" evidence="3">
    <location>
        <begin position="5"/>
        <end position="275"/>
    </location>
</feature>
<keyword evidence="1" id="KW-0547">Nucleotide-binding</keyword>
<keyword evidence="4" id="KW-0251">Elongation factor</keyword>
<protein>
    <submittedName>
        <fullName evidence="4">Elongation factor G</fullName>
    </submittedName>
</protein>
<sequence length="676" mass="71982">MQDISRLRNVAIVGPHHAGKTTLVEALLAHCGAIPRRGSVRDGTTTTDCEPEAIDHLQSVCVGFAHANCVDVDLNLVDTPGFVDFFEETKTVLSAVDAAVVVIDAEPGRVAQTAALVEYLEMRAMPHLFFVNKLDRPGAQFDATLAALRSAYGAHVVATHLPIGSGETFSGYVDLACSKAFGSNGTVEEIPIPTALEGAAAAQRTTLLEALADFDDTLLEELLEGQTPTQDEIDRDLCEDCSHDQIVPVLVGSAEKGFGVWPLVDAIARLFPSPATEPRRDVDGRPVVPRDDGAVVAQVCKTIMHPQQGKLSVVRVFTGTLTPSSTIVDASRGNAPVRLSGMARLFGKKQEPVTSAGPGAIVALARLEGVGTGDTLASPNAGVLMPTVPLAEPSFAVAIAPKQRLDEAKLSQALARLLDEDPALRVARAEFTNELQLLGNGETHVTTATERLARKYNVDVTTHPPSIAYRETIQSPTEIHSRYKHQTGGHGQFADVHLRFEPRARGSGVTFAETIVGGVVPRQFFPAVEKGVREALASGGPHGFPVTDLHVTLFDGAFHDVDSSEASFKTASGMAVREALQKLGTVVLEPLMRVETTVPSTTMSAAVSQLTAKRGQILGFEPAEKTGWDRIIALVPQAELGRYATELRTATAGLGTYAARHERFEIAPERAVEAPA</sequence>
<dbReference type="InterPro" id="IPR035647">
    <property type="entry name" value="EFG_III/V"/>
</dbReference>
<dbReference type="CDD" id="cd03713">
    <property type="entry name" value="EFG_mtEFG_C"/>
    <property type="match status" value="1"/>
</dbReference>
<proteinExistence type="predicted"/>
<reference evidence="4 5" key="1">
    <citation type="journal article" date="2022" name="ISME Commun">
        <title>Vulcanimicrobium alpinus gen. nov. sp. nov., the first cultivated representative of the candidate phylum 'Eremiobacterota', is a metabolically versatile aerobic anoxygenic phototroph.</title>
        <authorList>
            <person name="Yabe S."/>
            <person name="Muto K."/>
            <person name="Abe K."/>
            <person name="Yokota A."/>
            <person name="Staudigel H."/>
            <person name="Tebo B.M."/>
        </authorList>
    </citation>
    <scope>NUCLEOTIDE SEQUENCE [LARGE SCALE GENOMIC DNA]</scope>
    <source>
        <strain evidence="4 5">WC8-2</strain>
    </source>
</reference>
<organism evidence="4 5">
    <name type="scientific">Vulcanimicrobium alpinum</name>
    <dbReference type="NCBI Taxonomy" id="3016050"/>
    <lineage>
        <taxon>Bacteria</taxon>
        <taxon>Bacillati</taxon>
        <taxon>Vulcanimicrobiota</taxon>
        <taxon>Vulcanimicrobiia</taxon>
        <taxon>Vulcanimicrobiales</taxon>
        <taxon>Vulcanimicrobiaceae</taxon>
        <taxon>Vulcanimicrobium</taxon>
    </lineage>
</organism>
<dbReference type="PANTHER" id="PTHR43261:SF7">
    <property type="entry name" value="ELONGATION FACTOR G-LIKE PROTEIN"/>
    <property type="match status" value="1"/>
</dbReference>
<dbReference type="GO" id="GO:0003746">
    <property type="term" value="F:translation elongation factor activity"/>
    <property type="evidence" value="ECO:0007669"/>
    <property type="project" value="UniProtKB-KW"/>
</dbReference>
<dbReference type="Pfam" id="PF00009">
    <property type="entry name" value="GTP_EFTU"/>
    <property type="match status" value="1"/>
</dbReference>
<dbReference type="Gene3D" id="3.30.70.870">
    <property type="entry name" value="Elongation Factor G (Translational Gtpase), domain 3"/>
    <property type="match status" value="1"/>
</dbReference>
<dbReference type="Pfam" id="PF03764">
    <property type="entry name" value="EFG_IV"/>
    <property type="match status" value="1"/>
</dbReference>
<evidence type="ECO:0000313" key="4">
    <source>
        <dbReference type="EMBL" id="BDE07285.1"/>
    </source>
</evidence>
<dbReference type="InterPro" id="IPR053905">
    <property type="entry name" value="EF-G-like_DII"/>
</dbReference>
<keyword evidence="2" id="KW-0342">GTP-binding</keyword>
<dbReference type="Gene3D" id="3.30.70.240">
    <property type="match status" value="1"/>
</dbReference>
<dbReference type="NCBIfam" id="NF009891">
    <property type="entry name" value="PRK13351.1-1"/>
    <property type="match status" value="1"/>
</dbReference>
<dbReference type="Gene3D" id="3.30.230.10">
    <property type="match status" value="1"/>
</dbReference>
<dbReference type="PRINTS" id="PR00315">
    <property type="entry name" value="ELONGATNFCT"/>
</dbReference>
<dbReference type="SMART" id="SM00838">
    <property type="entry name" value="EFG_C"/>
    <property type="match status" value="1"/>
</dbReference>
<evidence type="ECO:0000313" key="5">
    <source>
        <dbReference type="Proteomes" id="UP001317532"/>
    </source>
</evidence>
<dbReference type="InterPro" id="IPR035649">
    <property type="entry name" value="EFG_V"/>
</dbReference>
<dbReference type="GO" id="GO:0003924">
    <property type="term" value="F:GTPase activity"/>
    <property type="evidence" value="ECO:0007669"/>
    <property type="project" value="InterPro"/>
</dbReference>
<evidence type="ECO:0000256" key="1">
    <source>
        <dbReference type="ARBA" id="ARBA00022741"/>
    </source>
</evidence>
<dbReference type="GO" id="GO:0005525">
    <property type="term" value="F:GTP binding"/>
    <property type="evidence" value="ECO:0007669"/>
    <property type="project" value="UniProtKB-KW"/>
</dbReference>
<dbReference type="InterPro" id="IPR041095">
    <property type="entry name" value="EFG_II"/>
</dbReference>
<accession>A0AAN1XYJ4</accession>
<dbReference type="InterPro" id="IPR014721">
    <property type="entry name" value="Ribsml_uS5_D2-typ_fold_subgr"/>
</dbReference>